<dbReference type="InterPro" id="IPR011010">
    <property type="entry name" value="DNA_brk_join_enz"/>
</dbReference>
<dbReference type="PANTHER" id="PTHR30349">
    <property type="entry name" value="PHAGE INTEGRASE-RELATED"/>
    <property type="match status" value="1"/>
</dbReference>
<evidence type="ECO:0000313" key="6">
    <source>
        <dbReference type="EMBL" id="MFC0718483.1"/>
    </source>
</evidence>
<keyword evidence="3" id="KW-0238">DNA-binding</keyword>
<dbReference type="InterPro" id="IPR050090">
    <property type="entry name" value="Tyrosine_recombinase_XerCD"/>
</dbReference>
<dbReference type="Pfam" id="PF00589">
    <property type="entry name" value="Phage_integrase"/>
    <property type="match status" value="1"/>
</dbReference>
<dbReference type="InterPro" id="IPR010998">
    <property type="entry name" value="Integrase_recombinase_N"/>
</dbReference>
<organism evidence="6 7">
    <name type="scientific">Luteimonas padinae</name>
    <dbReference type="NCBI Taxonomy" id="1714359"/>
    <lineage>
        <taxon>Bacteria</taxon>
        <taxon>Pseudomonadati</taxon>
        <taxon>Pseudomonadota</taxon>
        <taxon>Gammaproteobacteria</taxon>
        <taxon>Lysobacterales</taxon>
        <taxon>Lysobacteraceae</taxon>
        <taxon>Luteimonas</taxon>
    </lineage>
</organism>
<accession>A0ABV6SYG2</accession>
<dbReference type="CDD" id="cd00397">
    <property type="entry name" value="DNA_BRE_C"/>
    <property type="match status" value="1"/>
</dbReference>
<comment type="similarity">
    <text evidence="1">Belongs to the 'phage' integrase family.</text>
</comment>
<evidence type="ECO:0000256" key="3">
    <source>
        <dbReference type="ARBA" id="ARBA00023125"/>
    </source>
</evidence>
<evidence type="ECO:0000256" key="2">
    <source>
        <dbReference type="ARBA" id="ARBA00022908"/>
    </source>
</evidence>
<name>A0ABV6SYG2_9GAMM</name>
<keyword evidence="4" id="KW-0233">DNA recombination</keyword>
<dbReference type="PANTHER" id="PTHR30349:SF41">
    <property type="entry name" value="INTEGRASE_RECOMBINASE PROTEIN MJ0367-RELATED"/>
    <property type="match status" value="1"/>
</dbReference>
<dbReference type="RefSeq" id="WP_189495536.1">
    <property type="nucleotide sequence ID" value="NZ_BMZT01000003.1"/>
</dbReference>
<dbReference type="Gene3D" id="1.10.150.130">
    <property type="match status" value="1"/>
</dbReference>
<reference evidence="6 7" key="1">
    <citation type="submission" date="2024-09" db="EMBL/GenBank/DDBJ databases">
        <authorList>
            <person name="Sun Q."/>
            <person name="Mori K."/>
        </authorList>
    </citation>
    <scope>NUCLEOTIDE SEQUENCE [LARGE SCALE GENOMIC DNA]</scope>
    <source>
        <strain evidence="6 7">KCTC 52403</strain>
    </source>
</reference>
<evidence type="ECO:0000256" key="4">
    <source>
        <dbReference type="ARBA" id="ARBA00023172"/>
    </source>
</evidence>
<evidence type="ECO:0000313" key="7">
    <source>
        <dbReference type="Proteomes" id="UP001589898"/>
    </source>
</evidence>
<dbReference type="EMBL" id="JBHLTF010000032">
    <property type="protein sequence ID" value="MFC0718483.1"/>
    <property type="molecule type" value="Genomic_DNA"/>
</dbReference>
<comment type="caution">
    <text evidence="6">The sequence shown here is derived from an EMBL/GenBank/DDBJ whole genome shotgun (WGS) entry which is preliminary data.</text>
</comment>
<gene>
    <name evidence="6" type="ORF">ACFFFU_12110</name>
</gene>
<evidence type="ECO:0000256" key="1">
    <source>
        <dbReference type="ARBA" id="ARBA00008857"/>
    </source>
</evidence>
<dbReference type="PROSITE" id="PS51898">
    <property type="entry name" value="TYR_RECOMBINASE"/>
    <property type="match status" value="1"/>
</dbReference>
<proteinExistence type="inferred from homology"/>
<sequence>MELIWSTDDFKLHGVSYRDFPILLDSEMVGVSPANTFLRYHLLQRGRVGSAKSWKVYGQALYDYFGFLEAHDLVWNDTPKAEDHTPVAAYRDYCKDTIGLSLNTVRQRLYLICEFYKYAHKQNWIETLPFSREIVLAPKADTLLEHIDSSGDEVASTSVMPKMRKTLPQFLSTDQIQQLLATAHNPHHKMIVRMGLQTGLRREEIATFPYAYLIAPARLGHAPKNIRVHLDPEDGHGMRTKGNKERTIYISRNFMKDLWHYFVQVRGERARQGASQSNALFLNQDGNPFAAGGKGIERIVRNLGASVGIKVWPHMLRHTYATHTLNSMQQGDKTIEPIVFLQRQLGHESIQTTMVYAHLIDELADAAVLQYDDEVTEWSRA</sequence>
<dbReference type="Gene3D" id="1.10.443.10">
    <property type="entry name" value="Intergrase catalytic core"/>
    <property type="match status" value="1"/>
</dbReference>
<dbReference type="InterPro" id="IPR013762">
    <property type="entry name" value="Integrase-like_cat_sf"/>
</dbReference>
<protein>
    <submittedName>
        <fullName evidence="6">Tyrosine-type recombinase/integrase</fullName>
    </submittedName>
</protein>
<dbReference type="InterPro" id="IPR002104">
    <property type="entry name" value="Integrase_catalytic"/>
</dbReference>
<keyword evidence="2" id="KW-0229">DNA integration</keyword>
<dbReference type="Proteomes" id="UP001589898">
    <property type="component" value="Unassembled WGS sequence"/>
</dbReference>
<evidence type="ECO:0000259" key="5">
    <source>
        <dbReference type="PROSITE" id="PS51898"/>
    </source>
</evidence>
<feature type="domain" description="Tyr recombinase" evidence="5">
    <location>
        <begin position="166"/>
        <end position="370"/>
    </location>
</feature>
<dbReference type="SUPFAM" id="SSF56349">
    <property type="entry name" value="DNA breaking-rejoining enzymes"/>
    <property type="match status" value="1"/>
</dbReference>
<keyword evidence="7" id="KW-1185">Reference proteome</keyword>